<accession>A0A8J4QYQ0</accession>
<dbReference type="Proteomes" id="UP000737018">
    <property type="component" value="Unassembled WGS sequence"/>
</dbReference>
<reference evidence="1" key="1">
    <citation type="submission" date="2020-03" db="EMBL/GenBank/DDBJ databases">
        <title>Castanea mollissima Vanexum genome sequencing.</title>
        <authorList>
            <person name="Staton M."/>
        </authorList>
    </citation>
    <scope>NUCLEOTIDE SEQUENCE</scope>
    <source>
        <tissue evidence="1">Leaf</tissue>
    </source>
</reference>
<proteinExistence type="predicted"/>
<protein>
    <submittedName>
        <fullName evidence="1">Uncharacterized protein</fullName>
    </submittedName>
</protein>
<name>A0A8J4QYQ0_9ROSI</name>
<comment type="caution">
    <text evidence="1">The sequence shown here is derived from an EMBL/GenBank/DDBJ whole genome shotgun (WGS) entry which is preliminary data.</text>
</comment>
<evidence type="ECO:0000313" key="2">
    <source>
        <dbReference type="Proteomes" id="UP000737018"/>
    </source>
</evidence>
<evidence type="ECO:0000313" key="1">
    <source>
        <dbReference type="EMBL" id="KAF3961515.1"/>
    </source>
</evidence>
<gene>
    <name evidence="1" type="ORF">CMV_013875</name>
</gene>
<dbReference type="EMBL" id="JRKL02001884">
    <property type="protein sequence ID" value="KAF3961515.1"/>
    <property type="molecule type" value="Genomic_DNA"/>
</dbReference>
<keyword evidence="2" id="KW-1185">Reference proteome</keyword>
<organism evidence="1 2">
    <name type="scientific">Castanea mollissima</name>
    <name type="common">Chinese chestnut</name>
    <dbReference type="NCBI Taxonomy" id="60419"/>
    <lineage>
        <taxon>Eukaryota</taxon>
        <taxon>Viridiplantae</taxon>
        <taxon>Streptophyta</taxon>
        <taxon>Embryophyta</taxon>
        <taxon>Tracheophyta</taxon>
        <taxon>Spermatophyta</taxon>
        <taxon>Magnoliopsida</taxon>
        <taxon>eudicotyledons</taxon>
        <taxon>Gunneridae</taxon>
        <taxon>Pentapetalae</taxon>
        <taxon>rosids</taxon>
        <taxon>fabids</taxon>
        <taxon>Fagales</taxon>
        <taxon>Fagaceae</taxon>
        <taxon>Castanea</taxon>
    </lineage>
</organism>
<sequence length="107" mass="11880">MLLMGLHRGQSCPNFNRPSILLKGHVLKIWPALLAFLHILAVDFSVQCQRLETSILVSVKGSILSSVATKVASVEDDDLNLEFKMTRGCHLVALFSFRSLQQSARKS</sequence>
<dbReference type="AlphaFoldDB" id="A0A8J4QYQ0"/>